<reference evidence="1" key="1">
    <citation type="journal article" date="2020" name="Nature">
        <title>Giant virus diversity and host interactions through global metagenomics.</title>
        <authorList>
            <person name="Schulz F."/>
            <person name="Roux S."/>
            <person name="Paez-Espino D."/>
            <person name="Jungbluth S."/>
            <person name="Walsh D.A."/>
            <person name="Denef V.J."/>
            <person name="McMahon K.D."/>
            <person name="Konstantinidis K.T."/>
            <person name="Eloe-Fadrosh E.A."/>
            <person name="Kyrpides N.C."/>
            <person name="Woyke T."/>
        </authorList>
    </citation>
    <scope>NUCLEOTIDE SEQUENCE</scope>
    <source>
        <strain evidence="1">GVMAG-S-ERX556022-25</strain>
    </source>
</reference>
<protein>
    <submittedName>
        <fullName evidence="1">Uncharacterized protein</fullName>
    </submittedName>
</protein>
<proteinExistence type="predicted"/>
<accession>A0A6C0AYG4</accession>
<name>A0A6C0AYG4_9ZZZZ</name>
<organism evidence="1">
    <name type="scientific">viral metagenome</name>
    <dbReference type="NCBI Taxonomy" id="1070528"/>
    <lineage>
        <taxon>unclassified sequences</taxon>
        <taxon>metagenomes</taxon>
        <taxon>organismal metagenomes</taxon>
    </lineage>
</organism>
<dbReference type="AlphaFoldDB" id="A0A6C0AYG4"/>
<sequence length="141" mass="17156">MNEDEIQYLEKALNNENNESLINLTFDKIDKKKREIFEELDLPTIQIKKFLKKLEDYRYIEEIQELQYGNYFRWINLNNPENLKLTTGGILCEIKVDNTIHLVFKNNMNRFFEINMEENIIFQKFSDQERIILYALDHLEN</sequence>
<evidence type="ECO:0000313" key="1">
    <source>
        <dbReference type="EMBL" id="QHS84864.1"/>
    </source>
</evidence>
<dbReference type="EMBL" id="MN738817">
    <property type="protein sequence ID" value="QHS84864.1"/>
    <property type="molecule type" value="Genomic_DNA"/>
</dbReference>